<proteinExistence type="predicted"/>
<dbReference type="SUPFAM" id="SSF54695">
    <property type="entry name" value="POZ domain"/>
    <property type="match status" value="1"/>
</dbReference>
<dbReference type="OrthoDB" id="6018035at2759"/>
<dbReference type="Proteomes" id="UP000275408">
    <property type="component" value="Unassembled WGS sequence"/>
</dbReference>
<evidence type="ECO:0000256" key="1">
    <source>
        <dbReference type="SAM" id="Coils"/>
    </source>
</evidence>
<dbReference type="AlphaFoldDB" id="A0A3M6TS76"/>
<evidence type="ECO:0000259" key="2">
    <source>
        <dbReference type="PROSITE" id="PS50097"/>
    </source>
</evidence>
<gene>
    <name evidence="3" type="ORF">pdam_00005265</name>
</gene>
<keyword evidence="1" id="KW-0175">Coiled coil</keyword>
<evidence type="ECO:0000313" key="4">
    <source>
        <dbReference type="Proteomes" id="UP000275408"/>
    </source>
</evidence>
<dbReference type="SMART" id="SM00225">
    <property type="entry name" value="BTB"/>
    <property type="match status" value="1"/>
</dbReference>
<protein>
    <recommendedName>
        <fullName evidence="2">BTB domain-containing protein</fullName>
    </recommendedName>
</protein>
<feature type="coiled-coil region" evidence="1">
    <location>
        <begin position="175"/>
        <end position="216"/>
    </location>
</feature>
<accession>A0A3M6TS76</accession>
<dbReference type="InterPro" id="IPR011333">
    <property type="entry name" value="SKP1/BTB/POZ_sf"/>
</dbReference>
<dbReference type="STRING" id="46731.A0A3M6TS76"/>
<dbReference type="InterPro" id="IPR000210">
    <property type="entry name" value="BTB/POZ_dom"/>
</dbReference>
<dbReference type="PANTHER" id="PTHR22744">
    <property type="entry name" value="HELIX LOOP HELIX PROTEIN 21-RELATED"/>
    <property type="match status" value="1"/>
</dbReference>
<comment type="caution">
    <text evidence="3">The sequence shown here is derived from an EMBL/GenBank/DDBJ whole genome shotgun (WGS) entry which is preliminary data.</text>
</comment>
<dbReference type="Gene3D" id="3.30.710.10">
    <property type="entry name" value="Potassium Channel Kv1.1, Chain A"/>
    <property type="match status" value="1"/>
</dbReference>
<reference evidence="3 4" key="1">
    <citation type="journal article" date="2018" name="Sci. Rep.">
        <title>Comparative analysis of the Pocillopora damicornis genome highlights role of immune system in coral evolution.</title>
        <authorList>
            <person name="Cunning R."/>
            <person name="Bay R.A."/>
            <person name="Gillette P."/>
            <person name="Baker A.C."/>
            <person name="Traylor-Knowles N."/>
        </authorList>
    </citation>
    <scope>NUCLEOTIDE SEQUENCE [LARGE SCALE GENOMIC DNA]</scope>
    <source>
        <strain evidence="3">RSMAS</strain>
        <tissue evidence="3">Whole animal</tissue>
    </source>
</reference>
<dbReference type="PROSITE" id="PS50097">
    <property type="entry name" value="BTB"/>
    <property type="match status" value="1"/>
</dbReference>
<name>A0A3M6TS76_POCDA</name>
<dbReference type="Pfam" id="PF00651">
    <property type="entry name" value="BTB"/>
    <property type="match status" value="1"/>
</dbReference>
<keyword evidence="4" id="KW-1185">Reference proteome</keyword>
<dbReference type="PANTHER" id="PTHR22744:SF17">
    <property type="entry name" value="BTB DOMAIN-CONTAINING PROTEIN"/>
    <property type="match status" value="1"/>
</dbReference>
<dbReference type="CDD" id="cd18186">
    <property type="entry name" value="BTB_POZ_ZBTB_KLHL-like"/>
    <property type="match status" value="1"/>
</dbReference>
<dbReference type="EMBL" id="RCHS01003045">
    <property type="protein sequence ID" value="RMX44240.1"/>
    <property type="molecule type" value="Genomic_DNA"/>
</dbReference>
<evidence type="ECO:0000313" key="3">
    <source>
        <dbReference type="EMBL" id="RMX44240.1"/>
    </source>
</evidence>
<feature type="domain" description="BTB" evidence="2">
    <location>
        <begin position="22"/>
        <end position="81"/>
    </location>
</feature>
<organism evidence="3 4">
    <name type="scientific">Pocillopora damicornis</name>
    <name type="common">Cauliflower coral</name>
    <name type="synonym">Millepora damicornis</name>
    <dbReference type="NCBI Taxonomy" id="46731"/>
    <lineage>
        <taxon>Eukaryota</taxon>
        <taxon>Metazoa</taxon>
        <taxon>Cnidaria</taxon>
        <taxon>Anthozoa</taxon>
        <taxon>Hexacorallia</taxon>
        <taxon>Scleractinia</taxon>
        <taxon>Astrocoeniina</taxon>
        <taxon>Pocilloporidae</taxon>
        <taxon>Pocillopora</taxon>
    </lineage>
</organism>
<sequence>MQQEGKEGQEHEQDFSEPWEQSDVVLLVEGQKIHVHRLMLSMCSPVFSRMFSAEFKEKDADEIPLPGKKVTEIREMLLVIYPSFCKRVTDNNLDFLLPLAREYQMTVLTQKCEDYLLWGKEKKNEISSIMKTLIVAQNFSLERLKTDCIKKTQNLSTEDLKSHELYDQLEPLSQRRMVELQMANMEKKLREAKAKLEKSNAEISKLQGKIKEMKQLAFEGRADGHHVAKYDTRRPARKGREFVTSTQTLTNREITVSWWVKTS</sequence>